<evidence type="ECO:0000256" key="14">
    <source>
        <dbReference type="SAM" id="Phobius"/>
    </source>
</evidence>
<dbReference type="EMBL" id="QYYD01000006">
    <property type="protein sequence ID" value="RJF75956.1"/>
    <property type="molecule type" value="Genomic_DNA"/>
</dbReference>
<reference evidence="15 16" key="1">
    <citation type="submission" date="2018-09" db="EMBL/GenBank/DDBJ databases">
        <title>Draft genome sequence of Rhodopseudomonas palustris 2.1.18.</title>
        <authorList>
            <person name="Robertson S.L."/>
            <person name="Meyer T.E."/>
            <person name="Kyndt J.A."/>
        </authorList>
    </citation>
    <scope>NUCLEOTIDE SEQUENCE [LARGE SCALE GENOMIC DNA]</scope>
    <source>
        <strain evidence="15 16">2.1.18</strain>
    </source>
</reference>
<protein>
    <recommendedName>
        <fullName evidence="4">Probable alginate O-acetylase AlgI</fullName>
    </recommendedName>
    <alternativeName>
        <fullName evidence="12">Alginate biosynthesis protein AlgI</fullName>
    </alternativeName>
</protein>
<evidence type="ECO:0000256" key="6">
    <source>
        <dbReference type="ARBA" id="ARBA00022679"/>
    </source>
</evidence>
<organism evidence="15 16">
    <name type="scientific">Rhodopseudomonas palustris</name>
    <dbReference type="NCBI Taxonomy" id="1076"/>
    <lineage>
        <taxon>Bacteria</taxon>
        <taxon>Pseudomonadati</taxon>
        <taxon>Pseudomonadota</taxon>
        <taxon>Alphaproteobacteria</taxon>
        <taxon>Hyphomicrobiales</taxon>
        <taxon>Nitrobacteraceae</taxon>
        <taxon>Rhodopseudomonas</taxon>
    </lineage>
</organism>
<dbReference type="Pfam" id="PF03062">
    <property type="entry name" value="MBOAT"/>
    <property type="match status" value="1"/>
</dbReference>
<gene>
    <name evidence="15" type="ORF">D4Q52_07235</name>
</gene>
<keyword evidence="11 13" id="KW-0012">Acyltransferase</keyword>
<feature type="transmembrane region" description="Helical" evidence="14">
    <location>
        <begin position="331"/>
        <end position="352"/>
    </location>
</feature>
<dbReference type="GO" id="GO:0005886">
    <property type="term" value="C:plasma membrane"/>
    <property type="evidence" value="ECO:0007669"/>
    <property type="project" value="UniProtKB-SubCell"/>
</dbReference>
<evidence type="ECO:0000256" key="1">
    <source>
        <dbReference type="ARBA" id="ARBA00004651"/>
    </source>
</evidence>
<feature type="transmembrane region" description="Helical" evidence="14">
    <location>
        <begin position="77"/>
        <end position="95"/>
    </location>
</feature>
<evidence type="ECO:0000256" key="3">
    <source>
        <dbReference type="ARBA" id="ARBA00010323"/>
    </source>
</evidence>
<evidence type="ECO:0000256" key="8">
    <source>
        <dbReference type="ARBA" id="ARBA00022841"/>
    </source>
</evidence>
<evidence type="ECO:0000313" key="16">
    <source>
        <dbReference type="Proteomes" id="UP000285523"/>
    </source>
</evidence>
<keyword evidence="9 14" id="KW-1133">Transmembrane helix</keyword>
<name>A0A418VIN5_RHOPL</name>
<feature type="transmembrane region" description="Helical" evidence="14">
    <location>
        <begin position="308"/>
        <end position="325"/>
    </location>
</feature>
<dbReference type="Proteomes" id="UP000285523">
    <property type="component" value="Unassembled WGS sequence"/>
</dbReference>
<dbReference type="InterPro" id="IPR024194">
    <property type="entry name" value="Ac/AlaTfrase_AlgI/DltB"/>
</dbReference>
<dbReference type="AlphaFoldDB" id="A0A418VIN5"/>
<keyword evidence="7 14" id="KW-0812">Transmembrane</keyword>
<keyword evidence="5 13" id="KW-1003">Cell membrane</keyword>
<comment type="pathway">
    <text evidence="2">Glycan biosynthesis; alginate biosynthesis.</text>
</comment>
<evidence type="ECO:0000256" key="4">
    <source>
        <dbReference type="ARBA" id="ARBA00016084"/>
    </source>
</evidence>
<evidence type="ECO:0000313" key="15">
    <source>
        <dbReference type="EMBL" id="RJF75956.1"/>
    </source>
</evidence>
<feature type="transmembrane region" description="Helical" evidence="14">
    <location>
        <begin position="45"/>
        <end position="65"/>
    </location>
</feature>
<sequence length="490" mass="54991">MLFSSPVFLFLFLPLLLLLYWSVPRPARNAVLLVASIVFYVWGERFFFVVMLASIAANWLIGLALDALEGPTQRKAMVAFAVVLNIGLLAVFKYTEFLVGNLNDLLALVGAAPVHVVSPHLPLGISFFTFHALSYVIDVYRGVATAQRKPIDFALYIAFFPQLIAGPIIRYHDIYKQLTRRTVTLELLASGTERFLAGFGKKMLLANPLGEVADQIFALPAAELSPGAAWLGVICYTLQIYLDFSAYSDMAIGLARIFGFHFLENFNYPYLSRSLQEFWRRWHISLSNWLRDYLYIPLGGSRVVNWRIYLNLFIVFFVCGLWHGANWTFVVWGMIHGGFLIVERLGLAHWLAQRHEAVRHAYTLLVVSLAWVFFRAADVTQATHYLQAMFGLGGNAPSLDFLRYVDPTVVISLTVGAFAAAGVFTRLTSDWRCRAGQRDGVLHPPLETVPLDSDGRWVLGARLVILLAIGVLGCSQVAAGTYNPFIYFRF</sequence>
<keyword evidence="8" id="KW-0016">Alginate biosynthesis</keyword>
<accession>A0A418VIN5</accession>
<dbReference type="GO" id="GO:0016746">
    <property type="term" value="F:acyltransferase activity"/>
    <property type="evidence" value="ECO:0007669"/>
    <property type="project" value="UniProtKB-KW"/>
</dbReference>
<dbReference type="InterPro" id="IPR004299">
    <property type="entry name" value="MBOAT_fam"/>
</dbReference>
<evidence type="ECO:0000256" key="9">
    <source>
        <dbReference type="ARBA" id="ARBA00022989"/>
    </source>
</evidence>
<evidence type="ECO:0000256" key="11">
    <source>
        <dbReference type="ARBA" id="ARBA00023315"/>
    </source>
</evidence>
<evidence type="ECO:0000256" key="7">
    <source>
        <dbReference type="ARBA" id="ARBA00022692"/>
    </source>
</evidence>
<dbReference type="PANTHER" id="PTHR13285">
    <property type="entry name" value="ACYLTRANSFERASE"/>
    <property type="match status" value="1"/>
</dbReference>
<evidence type="ECO:0000256" key="12">
    <source>
        <dbReference type="ARBA" id="ARBA00031030"/>
    </source>
</evidence>
<dbReference type="PIRSF" id="PIRSF500217">
    <property type="entry name" value="AlgI"/>
    <property type="match status" value="1"/>
</dbReference>
<feature type="transmembrane region" description="Helical" evidence="14">
    <location>
        <begin position="364"/>
        <end position="384"/>
    </location>
</feature>
<dbReference type="InterPro" id="IPR051085">
    <property type="entry name" value="MB_O-acyltransferase"/>
</dbReference>
<dbReference type="InterPro" id="IPR028362">
    <property type="entry name" value="AlgI"/>
</dbReference>
<comment type="subcellular location">
    <subcellularLocation>
        <location evidence="1">Cell membrane</location>
        <topology evidence="1">Multi-pass membrane protein</topology>
    </subcellularLocation>
</comment>
<proteinExistence type="inferred from homology"/>
<comment type="similarity">
    <text evidence="3 13">Belongs to the membrane-bound acyltransferase family.</text>
</comment>
<keyword evidence="10 13" id="KW-0472">Membrane</keyword>
<dbReference type="GO" id="GO:0042121">
    <property type="term" value="P:alginic acid biosynthetic process"/>
    <property type="evidence" value="ECO:0007669"/>
    <property type="project" value="UniProtKB-KW"/>
</dbReference>
<comment type="caution">
    <text evidence="15">The sequence shown here is derived from an EMBL/GenBank/DDBJ whole genome shotgun (WGS) entry which is preliminary data.</text>
</comment>
<feature type="transmembrane region" description="Helical" evidence="14">
    <location>
        <begin position="463"/>
        <end position="482"/>
    </location>
</feature>
<evidence type="ECO:0000256" key="10">
    <source>
        <dbReference type="ARBA" id="ARBA00023136"/>
    </source>
</evidence>
<feature type="transmembrane region" description="Helical" evidence="14">
    <location>
        <begin position="404"/>
        <end position="424"/>
    </location>
</feature>
<dbReference type="OrthoDB" id="139172at2"/>
<dbReference type="RefSeq" id="WP_119855884.1">
    <property type="nucleotide sequence ID" value="NZ_QYYD01000006.1"/>
</dbReference>
<keyword evidence="6 13" id="KW-0808">Transferase</keyword>
<evidence type="ECO:0000256" key="2">
    <source>
        <dbReference type="ARBA" id="ARBA00005182"/>
    </source>
</evidence>
<dbReference type="PANTHER" id="PTHR13285:SF23">
    <property type="entry name" value="TEICHOIC ACID D-ALANYLTRANSFERASE"/>
    <property type="match status" value="1"/>
</dbReference>
<dbReference type="PIRSF" id="PIRSF016636">
    <property type="entry name" value="AlgI_DltB"/>
    <property type="match status" value="1"/>
</dbReference>
<evidence type="ECO:0000256" key="5">
    <source>
        <dbReference type="ARBA" id="ARBA00022475"/>
    </source>
</evidence>
<evidence type="ECO:0000256" key="13">
    <source>
        <dbReference type="PIRNR" id="PIRNR016636"/>
    </source>
</evidence>